<dbReference type="PANTHER" id="PTHR32097">
    <property type="entry name" value="CAMP-BINDING PROTEIN 1-RELATED"/>
    <property type="match status" value="1"/>
</dbReference>
<feature type="domain" description="TerD" evidence="1">
    <location>
        <begin position="31"/>
        <end position="181"/>
    </location>
</feature>
<dbReference type="Pfam" id="PF02342">
    <property type="entry name" value="TerD"/>
    <property type="match status" value="1"/>
</dbReference>
<comment type="caution">
    <text evidence="2">The sequence shown here is derived from an EMBL/GenBank/DDBJ whole genome shotgun (WGS) entry which is preliminary data.</text>
</comment>
<evidence type="ECO:0000259" key="1">
    <source>
        <dbReference type="Pfam" id="PF02342"/>
    </source>
</evidence>
<dbReference type="Proteomes" id="UP000602198">
    <property type="component" value="Unassembled WGS sequence"/>
</dbReference>
<proteinExistence type="predicted"/>
<dbReference type="InterPro" id="IPR051324">
    <property type="entry name" value="Stress/Tellurium_Resist"/>
</dbReference>
<gene>
    <name evidence="2" type="ORF">JK358_20695</name>
</gene>
<organism evidence="2 3">
    <name type="scientific">Nocardia acididurans</name>
    <dbReference type="NCBI Taxonomy" id="2802282"/>
    <lineage>
        <taxon>Bacteria</taxon>
        <taxon>Bacillati</taxon>
        <taxon>Actinomycetota</taxon>
        <taxon>Actinomycetes</taxon>
        <taxon>Mycobacteriales</taxon>
        <taxon>Nocardiaceae</taxon>
        <taxon>Nocardia</taxon>
    </lineage>
</organism>
<accession>A0ABS1M9C1</accession>
<dbReference type="EMBL" id="JAERRJ010000007">
    <property type="protein sequence ID" value="MBL1076819.1"/>
    <property type="molecule type" value="Genomic_DNA"/>
</dbReference>
<sequence length="203" mass="21545">MTAGDGAEFLRGRPRNGNCVDIPLCAADGTGFDCVSMGLGWDAVRRSAFGSARRDIDLNASALLFSGFSLVDVVYHEQLISQDGSVRHHGDSVTGEGVGDIEVITVDLTRLSPAVTSVFLLVTSYSGQSFTAVGNAFCRLVDAGSGAEIVRYELSERPSTGLVMGALHRNDIVWRFHEIATDIAAQHPVEAVGGLTDYLRGSP</sequence>
<dbReference type="PANTHER" id="PTHR32097:SF17">
    <property type="entry name" value="CAMP-BINDING PROTEIN 1-RELATED"/>
    <property type="match status" value="1"/>
</dbReference>
<name>A0ABS1M9C1_9NOCA</name>
<protein>
    <submittedName>
        <fullName evidence="2">Tellurium resistance TerZ family protein</fullName>
    </submittedName>
</protein>
<keyword evidence="3" id="KW-1185">Reference proteome</keyword>
<dbReference type="CDD" id="cd06974">
    <property type="entry name" value="TerD_like"/>
    <property type="match status" value="1"/>
</dbReference>
<reference evidence="2 3" key="1">
    <citation type="submission" date="2021-01" db="EMBL/GenBank/DDBJ databases">
        <title>WGS of actinomycetes isolated from Thailand.</title>
        <authorList>
            <person name="Thawai C."/>
        </authorList>
    </citation>
    <scope>NUCLEOTIDE SEQUENCE [LARGE SCALE GENOMIC DNA]</scope>
    <source>
        <strain evidence="2 3">LPG 2</strain>
    </source>
</reference>
<dbReference type="InterPro" id="IPR003325">
    <property type="entry name" value="TerD"/>
</dbReference>
<dbReference type="Gene3D" id="2.60.60.30">
    <property type="entry name" value="sav2460 like domains"/>
    <property type="match status" value="1"/>
</dbReference>
<evidence type="ECO:0000313" key="3">
    <source>
        <dbReference type="Proteomes" id="UP000602198"/>
    </source>
</evidence>
<evidence type="ECO:0000313" key="2">
    <source>
        <dbReference type="EMBL" id="MBL1076819.1"/>
    </source>
</evidence>